<dbReference type="InterPro" id="IPR001173">
    <property type="entry name" value="Glyco_trans_2-like"/>
</dbReference>
<dbReference type="PANTHER" id="PTHR43685:SF3">
    <property type="entry name" value="SLR2126 PROTEIN"/>
    <property type="match status" value="1"/>
</dbReference>
<proteinExistence type="predicted"/>
<name>A0ABP6F3C2_9ACTN</name>
<evidence type="ECO:0000259" key="2">
    <source>
        <dbReference type="Pfam" id="PF00535"/>
    </source>
</evidence>
<dbReference type="InterPro" id="IPR050834">
    <property type="entry name" value="Glycosyltransf_2"/>
</dbReference>
<dbReference type="Pfam" id="PF02709">
    <property type="entry name" value="Glyco_transf_7C"/>
    <property type="match status" value="1"/>
</dbReference>
<comment type="caution">
    <text evidence="4">The sequence shown here is derived from an EMBL/GenBank/DDBJ whole genome shotgun (WGS) entry which is preliminary data.</text>
</comment>
<evidence type="ECO:0000313" key="4">
    <source>
        <dbReference type="EMBL" id="GAA2678868.1"/>
    </source>
</evidence>
<organism evidence="4 5">
    <name type="scientific">Streptomyces lunalinharesii</name>
    <dbReference type="NCBI Taxonomy" id="333384"/>
    <lineage>
        <taxon>Bacteria</taxon>
        <taxon>Bacillati</taxon>
        <taxon>Actinomycetota</taxon>
        <taxon>Actinomycetes</taxon>
        <taxon>Kitasatosporales</taxon>
        <taxon>Streptomycetaceae</taxon>
        <taxon>Streptomyces</taxon>
    </lineage>
</organism>
<sequence>MRISVVIPAYRARDALELCLLSLARQSLDAEHSAEVIVVDDGSTDGTDRMVAALPAGLDLCYVYEPRSPASGRARARNLGLAQAVGDLVVLLDADQVVAPTFLAEHVRAHAGRDDLVVVGRRFQLGDGPVDRERLRYEFSFEALPPVVRGDEREPVLEAFGCELAGLETAWHYLWACNASVRRSHLLAAGGFDEAFVGWGLEDAELGFRLVRRGLRLRYATEAAVYHLHRAPVSPARHRQWRRNLAYFTAKHDELVVVLQRAFEPAIDPAGAGRGRHECALRFELAARALAGRRAPGLTPVRARAAFHPSPAGS</sequence>
<dbReference type="SUPFAM" id="SSF53448">
    <property type="entry name" value="Nucleotide-diphospho-sugar transferases"/>
    <property type="match status" value="1"/>
</dbReference>
<dbReference type="InterPro" id="IPR029044">
    <property type="entry name" value="Nucleotide-diphossugar_trans"/>
</dbReference>
<accession>A0ABP6F3C2</accession>
<keyword evidence="1" id="KW-0808">Transferase</keyword>
<feature type="domain" description="Glycosyltransferase 2-like" evidence="2">
    <location>
        <begin position="4"/>
        <end position="137"/>
    </location>
</feature>
<dbReference type="EMBL" id="BAAARK010000023">
    <property type="protein sequence ID" value="GAA2678868.1"/>
    <property type="molecule type" value="Genomic_DNA"/>
</dbReference>
<evidence type="ECO:0000256" key="1">
    <source>
        <dbReference type="ARBA" id="ARBA00022679"/>
    </source>
</evidence>
<dbReference type="RefSeq" id="WP_344581585.1">
    <property type="nucleotide sequence ID" value="NZ_BAAARK010000023.1"/>
</dbReference>
<feature type="domain" description="Galactosyltransferase C-terminal" evidence="3">
    <location>
        <begin position="169"/>
        <end position="222"/>
    </location>
</feature>
<evidence type="ECO:0000259" key="3">
    <source>
        <dbReference type="Pfam" id="PF02709"/>
    </source>
</evidence>
<gene>
    <name evidence="4" type="ORF">GCM10009864_58640</name>
</gene>
<protein>
    <submittedName>
        <fullName evidence="4">Glycosyltransferase</fullName>
    </submittedName>
</protein>
<evidence type="ECO:0000313" key="5">
    <source>
        <dbReference type="Proteomes" id="UP001500994"/>
    </source>
</evidence>
<keyword evidence="5" id="KW-1185">Reference proteome</keyword>
<dbReference type="Gene3D" id="3.90.550.10">
    <property type="entry name" value="Spore Coat Polysaccharide Biosynthesis Protein SpsA, Chain A"/>
    <property type="match status" value="1"/>
</dbReference>
<reference evidence="5" key="1">
    <citation type="journal article" date="2019" name="Int. J. Syst. Evol. Microbiol.">
        <title>The Global Catalogue of Microorganisms (GCM) 10K type strain sequencing project: providing services to taxonomists for standard genome sequencing and annotation.</title>
        <authorList>
            <consortium name="The Broad Institute Genomics Platform"/>
            <consortium name="The Broad Institute Genome Sequencing Center for Infectious Disease"/>
            <person name="Wu L."/>
            <person name="Ma J."/>
        </authorList>
    </citation>
    <scope>NUCLEOTIDE SEQUENCE [LARGE SCALE GENOMIC DNA]</scope>
    <source>
        <strain evidence="5">JCM 16374</strain>
    </source>
</reference>
<dbReference type="Proteomes" id="UP001500994">
    <property type="component" value="Unassembled WGS sequence"/>
</dbReference>
<dbReference type="Pfam" id="PF00535">
    <property type="entry name" value="Glycos_transf_2"/>
    <property type="match status" value="1"/>
</dbReference>
<dbReference type="InterPro" id="IPR027791">
    <property type="entry name" value="Galactosyl_T_C"/>
</dbReference>
<dbReference type="PANTHER" id="PTHR43685">
    <property type="entry name" value="GLYCOSYLTRANSFERASE"/>
    <property type="match status" value="1"/>
</dbReference>